<proteinExistence type="predicted"/>
<evidence type="ECO:0000313" key="3">
    <source>
        <dbReference type="Proteomes" id="UP000321201"/>
    </source>
</evidence>
<organism evidence="2 3">
    <name type="scientific">Pelomicrobium methylotrophicum</name>
    <dbReference type="NCBI Taxonomy" id="2602750"/>
    <lineage>
        <taxon>Bacteria</taxon>
        <taxon>Pseudomonadati</taxon>
        <taxon>Pseudomonadota</taxon>
        <taxon>Hydrogenophilia</taxon>
        <taxon>Hydrogenophilia incertae sedis</taxon>
        <taxon>Pelomicrobium</taxon>
    </lineage>
</organism>
<feature type="chain" id="PRO_5022928125" evidence="1">
    <location>
        <begin position="27"/>
        <end position="66"/>
    </location>
</feature>
<dbReference type="InterPro" id="IPR014177">
    <property type="entry name" value="Formate_DH_TAT-contain"/>
</dbReference>
<reference evidence="2 3" key="1">
    <citation type="submission" date="2019-08" db="EMBL/GenBank/DDBJ databases">
        <title>Pelomicrobium methylotrophicum gen. nov., sp. nov. a moderately thermophilic, facultatively anaerobic, lithoautotrophic and methylotrophic bacterium isolated from a terrestrial mud volcano.</title>
        <authorList>
            <person name="Slobodkina G.B."/>
            <person name="Merkel A.Y."/>
            <person name="Slobodkin A.I."/>
        </authorList>
    </citation>
    <scope>NUCLEOTIDE SEQUENCE [LARGE SCALE GENOMIC DNA]</scope>
    <source>
        <strain evidence="2 3">SM250</strain>
    </source>
</reference>
<sequence length="66" mass="6898">MSATTNAGRRKFMMALTAGGAAAAAAALTGTPNAPLKAKAEKVAAVEKKGYQETAHVREYYRTARV</sequence>
<dbReference type="AlphaFoldDB" id="A0A5C7EJ68"/>
<dbReference type="PROSITE" id="PS51318">
    <property type="entry name" value="TAT"/>
    <property type="match status" value="1"/>
</dbReference>
<dbReference type="InParanoid" id="A0A5C7EJ68"/>
<dbReference type="RefSeq" id="WP_147799333.1">
    <property type="nucleotide sequence ID" value="NZ_VPFL01000006.1"/>
</dbReference>
<feature type="signal peptide" evidence="1">
    <location>
        <begin position="1"/>
        <end position="26"/>
    </location>
</feature>
<gene>
    <name evidence="2" type="ORF">FR698_06350</name>
</gene>
<protein>
    <submittedName>
        <fullName evidence="2">Twin-arginine translocation signal domain-containing protein</fullName>
    </submittedName>
</protein>
<keyword evidence="3" id="KW-1185">Reference proteome</keyword>
<comment type="caution">
    <text evidence="2">The sequence shown here is derived from an EMBL/GenBank/DDBJ whole genome shotgun (WGS) entry which is preliminary data.</text>
</comment>
<dbReference type="PIRSF" id="PIRSF036704">
    <property type="entry name" value="UCP036704"/>
    <property type="match status" value="1"/>
</dbReference>
<dbReference type="NCBIfam" id="TIGR01409">
    <property type="entry name" value="TAT_signal_seq"/>
    <property type="match status" value="1"/>
</dbReference>
<accession>A0A5C7EJ68</accession>
<evidence type="ECO:0000256" key="1">
    <source>
        <dbReference type="SAM" id="SignalP"/>
    </source>
</evidence>
<dbReference type="Proteomes" id="UP000321201">
    <property type="component" value="Unassembled WGS sequence"/>
</dbReference>
<dbReference type="InterPro" id="IPR006311">
    <property type="entry name" value="TAT_signal"/>
</dbReference>
<dbReference type="EMBL" id="VPFL01000006">
    <property type="protein sequence ID" value="TXF12465.1"/>
    <property type="molecule type" value="Genomic_DNA"/>
</dbReference>
<name>A0A5C7EJ68_9PROT</name>
<dbReference type="InterPro" id="IPR019546">
    <property type="entry name" value="TAT_signal_bac_arc"/>
</dbReference>
<keyword evidence="1" id="KW-0732">Signal</keyword>
<evidence type="ECO:0000313" key="2">
    <source>
        <dbReference type="EMBL" id="TXF12465.1"/>
    </source>
</evidence>
<dbReference type="NCBIfam" id="TIGR02811">
    <property type="entry name" value="formate_TAT"/>
    <property type="match status" value="1"/>
</dbReference>